<evidence type="ECO:0000313" key="2">
    <source>
        <dbReference type="Proteomes" id="UP001243403"/>
    </source>
</evidence>
<proteinExistence type="predicted"/>
<organism evidence="1 2">
    <name type="scientific">Flavobacterium algoritolerans</name>
    <dbReference type="NCBI Taxonomy" id="3041254"/>
    <lineage>
        <taxon>Bacteria</taxon>
        <taxon>Pseudomonadati</taxon>
        <taxon>Bacteroidota</taxon>
        <taxon>Flavobacteriia</taxon>
        <taxon>Flavobacteriales</taxon>
        <taxon>Flavobacteriaceae</taxon>
        <taxon>Flavobacterium</taxon>
    </lineage>
</organism>
<comment type="caution">
    <text evidence="1">The sequence shown here is derived from an EMBL/GenBank/DDBJ whole genome shotgun (WGS) entry which is preliminary data.</text>
</comment>
<dbReference type="EMBL" id="JASCRZ010000002">
    <property type="protein sequence ID" value="MDI5894625.1"/>
    <property type="molecule type" value="Genomic_DNA"/>
</dbReference>
<evidence type="ECO:0000313" key="1">
    <source>
        <dbReference type="EMBL" id="MDI5894625.1"/>
    </source>
</evidence>
<dbReference type="Proteomes" id="UP001243403">
    <property type="component" value="Unassembled WGS sequence"/>
</dbReference>
<accession>A0ABT6V8S9</accession>
<sequence>MKRIVLTLIVLLLFNCAKKDQKDKHFQPTTLLKEIIKNERVKNIIWDFKLTNLEINRSGKQNKEYEIFRNNLTEKELVQITECEVPLLRCIAFKTLVEQDCINIRKIFNRHLNDYDLVKGHYYDVLISEPVKIFMLNQLSPYSNSKFKFSKKEYRAMQDEYYK</sequence>
<protein>
    <recommendedName>
        <fullName evidence="3">Lipoprotein</fullName>
    </recommendedName>
</protein>
<dbReference type="RefSeq" id="WP_282716168.1">
    <property type="nucleotide sequence ID" value="NZ_JASCRZ010000002.1"/>
</dbReference>
<gene>
    <name evidence="1" type="ORF">QLS65_06945</name>
</gene>
<evidence type="ECO:0008006" key="3">
    <source>
        <dbReference type="Google" id="ProtNLM"/>
    </source>
</evidence>
<reference evidence="1 2" key="1">
    <citation type="submission" date="2023-04" db="EMBL/GenBank/DDBJ databases">
        <title>Two novel species of Flavobacterium.</title>
        <authorList>
            <person name="Liu Q."/>
            <person name="Xin Y.-H."/>
        </authorList>
    </citation>
    <scope>NUCLEOTIDE SEQUENCE [LARGE SCALE GENOMIC DNA]</scope>
    <source>
        <strain evidence="1 2">LB1P51</strain>
    </source>
</reference>
<keyword evidence="2" id="KW-1185">Reference proteome</keyword>
<name>A0ABT6V8S9_9FLAO</name>